<reference evidence="1" key="1">
    <citation type="submission" date="2023-06" db="EMBL/GenBank/DDBJ databases">
        <authorList>
            <consortium name="Lawrence Berkeley National Laboratory"/>
            <person name="Ahrendt S."/>
            <person name="Sahu N."/>
            <person name="Indic B."/>
            <person name="Wong-Bajracharya J."/>
            <person name="Merenyi Z."/>
            <person name="Ke H.-M."/>
            <person name="Monk M."/>
            <person name="Kocsube S."/>
            <person name="Drula E."/>
            <person name="Lipzen A."/>
            <person name="Balint B."/>
            <person name="Henrissat B."/>
            <person name="Andreopoulos B."/>
            <person name="Martin F.M."/>
            <person name="Harder C.B."/>
            <person name="Rigling D."/>
            <person name="Ford K.L."/>
            <person name="Foster G.D."/>
            <person name="Pangilinan J."/>
            <person name="Papanicolaou A."/>
            <person name="Barry K."/>
            <person name="LaButti K."/>
            <person name="Viragh M."/>
            <person name="Koriabine M."/>
            <person name="Yan M."/>
            <person name="Riley R."/>
            <person name="Champramary S."/>
            <person name="Plett K.L."/>
            <person name="Tsai I.J."/>
            <person name="Slot J."/>
            <person name="Sipos G."/>
            <person name="Plett J."/>
            <person name="Nagy L.G."/>
            <person name="Grigoriev I.V."/>
        </authorList>
    </citation>
    <scope>NUCLEOTIDE SEQUENCE</scope>
    <source>
        <strain evidence="1">ICMP 16352</strain>
    </source>
</reference>
<gene>
    <name evidence="1" type="ORF">IW261DRAFT_1574150</name>
</gene>
<organism evidence="1 2">
    <name type="scientific">Armillaria novae-zelandiae</name>
    <dbReference type="NCBI Taxonomy" id="153914"/>
    <lineage>
        <taxon>Eukaryota</taxon>
        <taxon>Fungi</taxon>
        <taxon>Dikarya</taxon>
        <taxon>Basidiomycota</taxon>
        <taxon>Agaricomycotina</taxon>
        <taxon>Agaricomycetes</taxon>
        <taxon>Agaricomycetidae</taxon>
        <taxon>Agaricales</taxon>
        <taxon>Marasmiineae</taxon>
        <taxon>Physalacriaceae</taxon>
        <taxon>Armillaria</taxon>
    </lineage>
</organism>
<evidence type="ECO:0000313" key="1">
    <source>
        <dbReference type="EMBL" id="KAK0467428.1"/>
    </source>
</evidence>
<proteinExistence type="predicted"/>
<keyword evidence="2" id="KW-1185">Reference proteome</keyword>
<protein>
    <submittedName>
        <fullName evidence="1">Uncharacterized protein</fullName>
    </submittedName>
</protein>
<dbReference type="Proteomes" id="UP001175227">
    <property type="component" value="Unassembled WGS sequence"/>
</dbReference>
<evidence type="ECO:0000313" key="2">
    <source>
        <dbReference type="Proteomes" id="UP001175227"/>
    </source>
</evidence>
<dbReference type="EMBL" id="JAUEPR010000077">
    <property type="protein sequence ID" value="KAK0467428.1"/>
    <property type="molecule type" value="Genomic_DNA"/>
</dbReference>
<dbReference type="AlphaFoldDB" id="A0AA39TV77"/>
<comment type="caution">
    <text evidence="1">The sequence shown here is derived from an EMBL/GenBank/DDBJ whole genome shotgun (WGS) entry which is preliminary data.</text>
</comment>
<name>A0AA39TV77_9AGAR</name>
<sequence>MGVFSPILFLEGVYNLDRGKIFFVMYKKWSYLTVIRLSSDPTQYYVFDLDTLDKLVEFTEYYPSLDAFMEKARLWVGGDEQISVVTPYQVMNHDPNSRDLDELYDEWDEYQLSIE</sequence>
<accession>A0AA39TV77</accession>